<evidence type="ECO:0000313" key="10">
    <source>
        <dbReference type="EMBL" id="VYU78528.1"/>
    </source>
</evidence>
<dbReference type="Gene3D" id="1.10.3110.10">
    <property type="entry name" value="protoporphyrinogen ix oxidase, domain 3"/>
    <property type="match status" value="1"/>
</dbReference>
<dbReference type="RefSeq" id="WP_046452393.1">
    <property type="nucleotide sequence ID" value="NZ_BAABZJ010000002.1"/>
</dbReference>
<accession>A0A6N8D1K9</accession>
<comment type="function">
    <text evidence="6">Involved in coproporphyrin-dependent heme b biosynthesis. Catalyzes the oxidation of coproporphyrinogen III to coproporphyrin III.</text>
</comment>
<proteinExistence type="inferred from homology"/>
<dbReference type="GO" id="GO:0004729">
    <property type="term" value="F:oxygen-dependent protoporphyrinogen oxidase activity"/>
    <property type="evidence" value="ECO:0007669"/>
    <property type="project" value="UniProtKB-UniRule"/>
</dbReference>
<evidence type="ECO:0000256" key="1">
    <source>
        <dbReference type="ARBA" id="ARBA00001974"/>
    </source>
</evidence>
<dbReference type="InterPro" id="IPR002937">
    <property type="entry name" value="Amino_oxidase"/>
</dbReference>
<dbReference type="NCBIfam" id="TIGR00562">
    <property type="entry name" value="proto_IX_ox"/>
    <property type="match status" value="1"/>
</dbReference>
<dbReference type="SUPFAM" id="SSF54373">
    <property type="entry name" value="FAD-linked reductases, C-terminal domain"/>
    <property type="match status" value="1"/>
</dbReference>
<dbReference type="AlphaFoldDB" id="A0A6N8D1K9"/>
<evidence type="ECO:0000313" key="12">
    <source>
        <dbReference type="Proteomes" id="UP000482671"/>
    </source>
</evidence>
<dbReference type="Gene3D" id="3.50.50.60">
    <property type="entry name" value="FAD/NAD(P)-binding domain"/>
    <property type="match status" value="1"/>
</dbReference>
<reference evidence="10" key="2">
    <citation type="submission" date="2019-11" db="EMBL/GenBank/DDBJ databases">
        <authorList>
            <person name="Feng L."/>
        </authorList>
    </citation>
    <scope>NUCLEOTIDE SEQUENCE</scope>
    <source>
        <strain evidence="10">PmerdaeLFYP103</strain>
    </source>
</reference>
<dbReference type="EMBL" id="WNCN01000004">
    <property type="protein sequence ID" value="MTU38671.1"/>
    <property type="molecule type" value="Genomic_DNA"/>
</dbReference>
<organism evidence="10">
    <name type="scientific">Parabacteroides merdae</name>
    <dbReference type="NCBI Taxonomy" id="46503"/>
    <lineage>
        <taxon>Bacteria</taxon>
        <taxon>Pseudomonadati</taxon>
        <taxon>Bacteroidota</taxon>
        <taxon>Bacteroidia</taxon>
        <taxon>Bacteroidales</taxon>
        <taxon>Tannerellaceae</taxon>
        <taxon>Parabacteroides</taxon>
    </lineage>
</organism>
<evidence type="ECO:0000256" key="3">
    <source>
        <dbReference type="ARBA" id="ARBA00022827"/>
    </source>
</evidence>
<keyword evidence="4 6" id="KW-0560">Oxidoreductase</keyword>
<dbReference type="Pfam" id="PF01593">
    <property type="entry name" value="Amino_oxidase"/>
    <property type="match status" value="1"/>
</dbReference>
<dbReference type="Gene3D" id="3.90.660.20">
    <property type="entry name" value="Protoporphyrinogen oxidase, mitochondrial, domain 2"/>
    <property type="match status" value="1"/>
</dbReference>
<dbReference type="GO" id="GO:0006783">
    <property type="term" value="P:heme biosynthetic process"/>
    <property type="evidence" value="ECO:0007669"/>
    <property type="project" value="UniProtKB-UniRule"/>
</dbReference>
<keyword evidence="5 6" id="KW-0350">Heme biosynthesis</keyword>
<reference evidence="11 12" key="1">
    <citation type="journal article" date="2019" name="Nat. Med.">
        <title>A library of human gut bacterial isolates paired with longitudinal multiomics data enables mechanistic microbiome research.</title>
        <authorList>
            <person name="Poyet M."/>
            <person name="Groussin M."/>
            <person name="Gibbons S.M."/>
            <person name="Avila-Pacheco J."/>
            <person name="Jiang X."/>
            <person name="Kearney S.M."/>
            <person name="Perrotta A.R."/>
            <person name="Berdy B."/>
            <person name="Zhao S."/>
            <person name="Lieberman T.D."/>
            <person name="Swanson P.K."/>
            <person name="Smith M."/>
            <person name="Roesemann S."/>
            <person name="Alexander J.E."/>
            <person name="Rich S.A."/>
            <person name="Livny J."/>
            <person name="Vlamakis H."/>
            <person name="Clish C."/>
            <person name="Bullock K."/>
            <person name="Deik A."/>
            <person name="Scott J."/>
            <person name="Pierce K.A."/>
            <person name="Xavier R.J."/>
            <person name="Alm E.J."/>
        </authorList>
    </citation>
    <scope>NUCLEOTIDE SEQUENCE [LARGE SCALE GENOMIC DNA]</scope>
    <source>
        <strain evidence="9 12">BIOML-A11</strain>
        <strain evidence="8 11">BIOML-A29</strain>
    </source>
</reference>
<evidence type="ECO:0000259" key="7">
    <source>
        <dbReference type="Pfam" id="PF01593"/>
    </source>
</evidence>
<dbReference type="Proteomes" id="UP000434916">
    <property type="component" value="Unassembled WGS sequence"/>
</dbReference>
<sequence>MEPQQTDILIIGAGLTGLTTGFWLTRAGKDIHILEKADRVGGQIHTFREKDFVYESGPNTGVVSYPEVAELFEALSPACALETAREESKRRLIWKGNRFRALPSGLFSAVTTPLFTLGDKFRILGEPFRAKGNNPDESVGELAARRLGKSFLHYAVDPFLSGVYAGDPMKLVTRYALPKLCNLEQQYGSFIRGTIAKAKQPKTDRDRLASKKVFSAAGGLDKLTGAMAEAIGPARITLSAADVTVRPCADKWMVTYSTADGEQTIIAERIITTTGAYTLPALLPFVPKEKMERISNLHYAPVVQASVGFRDTGALRFDAFGGLVPSCEKKDVLGILFPSACFTGRAPEEGALFSFFIGGVKHADLTTWPEEELKALIRRELHTMLKFPEETEPDMIRIFRHEHAIPQYEQSSGSRFETIDELQARYPGLTLAGNIKGGIGMADRIRQATEIADKLING</sequence>
<comment type="catalytic activity">
    <reaction evidence="6">
        <text>coproporphyrinogen III + 3 O2 = coproporphyrin III + 3 H2O2</text>
        <dbReference type="Rhea" id="RHEA:43436"/>
        <dbReference type="ChEBI" id="CHEBI:15379"/>
        <dbReference type="ChEBI" id="CHEBI:16240"/>
        <dbReference type="ChEBI" id="CHEBI:57309"/>
        <dbReference type="ChEBI" id="CHEBI:131725"/>
        <dbReference type="EC" id="1.3.3.15"/>
    </reaction>
</comment>
<protein>
    <recommendedName>
        <fullName evidence="6">Coproporphyrinogen III oxidase</fullName>
        <ecNumber evidence="6">1.3.3.15</ecNumber>
    </recommendedName>
</protein>
<dbReference type="SUPFAM" id="SSF51905">
    <property type="entry name" value="FAD/NAD(P)-binding domain"/>
    <property type="match status" value="1"/>
</dbReference>
<evidence type="ECO:0000256" key="6">
    <source>
        <dbReference type="RuleBase" id="RU364052"/>
    </source>
</evidence>
<evidence type="ECO:0000256" key="2">
    <source>
        <dbReference type="ARBA" id="ARBA00022630"/>
    </source>
</evidence>
<comment type="cofactor">
    <cofactor evidence="1 6">
        <name>FAD</name>
        <dbReference type="ChEBI" id="CHEBI:57692"/>
    </cofactor>
</comment>
<evidence type="ECO:0000313" key="9">
    <source>
        <dbReference type="EMBL" id="MTV02508.1"/>
    </source>
</evidence>
<evidence type="ECO:0000313" key="11">
    <source>
        <dbReference type="Proteomes" id="UP000434916"/>
    </source>
</evidence>
<evidence type="ECO:0000256" key="5">
    <source>
        <dbReference type="ARBA" id="ARBA00023133"/>
    </source>
</evidence>
<dbReference type="GO" id="GO:0005737">
    <property type="term" value="C:cytoplasm"/>
    <property type="evidence" value="ECO:0007669"/>
    <property type="project" value="UniProtKB-SubCell"/>
</dbReference>
<keyword evidence="3 6" id="KW-0274">FAD</keyword>
<name>A0A6N8D1K9_9BACT</name>
<evidence type="ECO:0000256" key="4">
    <source>
        <dbReference type="ARBA" id="ARBA00023002"/>
    </source>
</evidence>
<dbReference type="InterPro" id="IPR036188">
    <property type="entry name" value="FAD/NAD-bd_sf"/>
</dbReference>
<keyword evidence="6" id="KW-0963">Cytoplasm</keyword>
<dbReference type="PANTHER" id="PTHR42923:SF3">
    <property type="entry name" value="PROTOPORPHYRINOGEN OXIDASE"/>
    <property type="match status" value="1"/>
</dbReference>
<evidence type="ECO:0000313" key="8">
    <source>
        <dbReference type="EMBL" id="MTU38671.1"/>
    </source>
</evidence>
<keyword evidence="11" id="KW-1185">Reference proteome</keyword>
<dbReference type="UniPathway" id="UPA00252"/>
<comment type="similarity">
    <text evidence="6">Belongs to the protoporphyrinogen/coproporphyrinogen oxidase family. Coproporphyrinogen III oxidase subfamily.</text>
</comment>
<comment type="pathway">
    <text evidence="6">Porphyrin-containing compound metabolism; protoheme biosynthesis.</text>
</comment>
<keyword evidence="2 6" id="KW-0285">Flavoprotein</keyword>
<dbReference type="PANTHER" id="PTHR42923">
    <property type="entry name" value="PROTOPORPHYRINOGEN OXIDASE"/>
    <property type="match status" value="1"/>
</dbReference>
<dbReference type="InterPro" id="IPR050464">
    <property type="entry name" value="Zeta_carotene_desat/Oxidored"/>
</dbReference>
<dbReference type="EMBL" id="WNDD01000013">
    <property type="protein sequence ID" value="MTV02508.1"/>
    <property type="molecule type" value="Genomic_DNA"/>
</dbReference>
<gene>
    <name evidence="10" type="primary">hemY</name>
    <name evidence="8" type="synonym">hemG</name>
    <name evidence="8" type="ORF">GMD82_03955</name>
    <name evidence="9" type="ORF">GME02_12780</name>
    <name evidence="10" type="ORF">PMLFYP103_03987</name>
</gene>
<dbReference type="InterPro" id="IPR004572">
    <property type="entry name" value="Protoporphyrinogen_oxidase"/>
</dbReference>
<feature type="domain" description="Amine oxidase" evidence="7">
    <location>
        <begin position="15"/>
        <end position="435"/>
    </location>
</feature>
<dbReference type="Proteomes" id="UP000482671">
    <property type="component" value="Unassembled WGS sequence"/>
</dbReference>
<comment type="subcellular location">
    <subcellularLocation>
        <location evidence="6">Cytoplasm</location>
    </subcellularLocation>
</comment>
<dbReference type="EMBL" id="CACRUV010000059">
    <property type="protein sequence ID" value="VYU78528.1"/>
    <property type="molecule type" value="Genomic_DNA"/>
</dbReference>
<dbReference type="EC" id="1.3.3.15" evidence="6"/>